<comment type="caution">
    <text evidence="1">The sequence shown here is derived from an EMBL/GenBank/DDBJ whole genome shotgun (WGS) entry which is preliminary data.</text>
</comment>
<gene>
    <name evidence="1" type="ORF">R3P38DRAFT_2952753</name>
</gene>
<dbReference type="EMBL" id="JAWWNJ010000034">
    <property type="protein sequence ID" value="KAK7025090.1"/>
    <property type="molecule type" value="Genomic_DNA"/>
</dbReference>
<evidence type="ECO:0000313" key="2">
    <source>
        <dbReference type="Proteomes" id="UP001362999"/>
    </source>
</evidence>
<sequence length="258" mass="29252">MRGLPQPPDQPTVEGCAVIELSDDSADVEYLLKALYIPSFHCEKALPLPVIGALLRLGRKYDIKYLFDSAVARLTSEFPATLQEYDIAQSSNLEQGIQGSSTPFDIITLAHENQIFTVLPVAYFWAASYTPGTLFEINDNQGIPPIPPIHLRRWISGRESLITKQLLPSYVLGWIAKWDFKDCTTMVTCRTLREAIFGTCLRERLMLALTKGEGWVTHLCQNCRGHAEKLMSAGREKIWNELPEIFDRPPWAELKNDW</sequence>
<accession>A0AAW0BG05</accession>
<name>A0AAW0BG05_9AGAR</name>
<protein>
    <submittedName>
        <fullName evidence="1">BTB domain-containing protein</fullName>
    </submittedName>
</protein>
<evidence type="ECO:0000313" key="1">
    <source>
        <dbReference type="EMBL" id="KAK7025090.1"/>
    </source>
</evidence>
<keyword evidence="2" id="KW-1185">Reference proteome</keyword>
<organism evidence="1 2">
    <name type="scientific">Favolaschia claudopus</name>
    <dbReference type="NCBI Taxonomy" id="2862362"/>
    <lineage>
        <taxon>Eukaryota</taxon>
        <taxon>Fungi</taxon>
        <taxon>Dikarya</taxon>
        <taxon>Basidiomycota</taxon>
        <taxon>Agaricomycotina</taxon>
        <taxon>Agaricomycetes</taxon>
        <taxon>Agaricomycetidae</taxon>
        <taxon>Agaricales</taxon>
        <taxon>Marasmiineae</taxon>
        <taxon>Mycenaceae</taxon>
        <taxon>Favolaschia</taxon>
    </lineage>
</organism>
<proteinExistence type="predicted"/>
<dbReference type="Proteomes" id="UP001362999">
    <property type="component" value="Unassembled WGS sequence"/>
</dbReference>
<dbReference type="AlphaFoldDB" id="A0AAW0BG05"/>
<reference evidence="1 2" key="1">
    <citation type="journal article" date="2024" name="J Genomics">
        <title>Draft genome sequencing and assembly of Favolaschia claudopus CIRM-BRFM 2984 isolated from oak limbs.</title>
        <authorList>
            <person name="Navarro D."/>
            <person name="Drula E."/>
            <person name="Chaduli D."/>
            <person name="Cazenave R."/>
            <person name="Ahrendt S."/>
            <person name="Wang J."/>
            <person name="Lipzen A."/>
            <person name="Daum C."/>
            <person name="Barry K."/>
            <person name="Grigoriev I.V."/>
            <person name="Favel A."/>
            <person name="Rosso M.N."/>
            <person name="Martin F."/>
        </authorList>
    </citation>
    <scope>NUCLEOTIDE SEQUENCE [LARGE SCALE GENOMIC DNA]</scope>
    <source>
        <strain evidence="1 2">CIRM-BRFM 2984</strain>
    </source>
</reference>